<dbReference type="STRING" id="1335309.GA0116948_10298"/>
<keyword evidence="2" id="KW-1185">Reference proteome</keyword>
<dbReference type="Gene3D" id="1.10.1470.10">
    <property type="entry name" value="YjbJ"/>
    <property type="match status" value="1"/>
</dbReference>
<name>A0A1C4AEI9_9BACT</name>
<organism evidence="1 2">
    <name type="scientific">Chitinophaga costaii</name>
    <dbReference type="NCBI Taxonomy" id="1335309"/>
    <lineage>
        <taxon>Bacteria</taxon>
        <taxon>Pseudomonadati</taxon>
        <taxon>Bacteroidota</taxon>
        <taxon>Chitinophagia</taxon>
        <taxon>Chitinophagales</taxon>
        <taxon>Chitinophagaceae</taxon>
        <taxon>Chitinophaga</taxon>
    </lineage>
</organism>
<evidence type="ECO:0000313" key="1">
    <source>
        <dbReference type="EMBL" id="SCB92996.1"/>
    </source>
</evidence>
<protein>
    <recommendedName>
        <fullName evidence="3">General stress protein CsbD</fullName>
    </recommendedName>
</protein>
<evidence type="ECO:0000313" key="2">
    <source>
        <dbReference type="Proteomes" id="UP000242818"/>
    </source>
</evidence>
<gene>
    <name evidence="1" type="ORF">GA0116948_10298</name>
</gene>
<dbReference type="AlphaFoldDB" id="A0A1C4AEI9"/>
<reference evidence="1 2" key="1">
    <citation type="submission" date="2016-08" db="EMBL/GenBank/DDBJ databases">
        <authorList>
            <person name="Seilhamer J.J."/>
        </authorList>
    </citation>
    <scope>NUCLEOTIDE SEQUENCE [LARGE SCALE GENOMIC DNA]</scope>
    <source>
        <strain evidence="1 2">A37T2</strain>
    </source>
</reference>
<sequence>MSLQLKRWTEMKPLLKKRFAQLSDDDLVYEKGKEYELMTRLQQKIGQPAEEIERIIRSFYVAYFTYRKLL</sequence>
<dbReference type="InterPro" id="IPR036629">
    <property type="entry name" value="YjbJ_sf"/>
</dbReference>
<proteinExistence type="predicted"/>
<dbReference type="SUPFAM" id="SSF69047">
    <property type="entry name" value="Hypothetical protein YjbJ"/>
    <property type="match status" value="1"/>
</dbReference>
<dbReference type="RefSeq" id="WP_089709115.1">
    <property type="nucleotide sequence ID" value="NZ_FMAR01000002.1"/>
</dbReference>
<accession>A0A1C4AEI9</accession>
<dbReference type="OrthoDB" id="9796058at2"/>
<evidence type="ECO:0008006" key="3">
    <source>
        <dbReference type="Google" id="ProtNLM"/>
    </source>
</evidence>
<dbReference type="Proteomes" id="UP000242818">
    <property type="component" value="Unassembled WGS sequence"/>
</dbReference>
<dbReference type="EMBL" id="FMAR01000002">
    <property type="protein sequence ID" value="SCB92996.1"/>
    <property type="molecule type" value="Genomic_DNA"/>
</dbReference>